<name>A0A317K953_9ACTN</name>
<dbReference type="PANTHER" id="PTHR43143:SF1">
    <property type="entry name" value="SERINE_THREONINE-PROTEIN PHOSPHATASE CPPED1"/>
    <property type="match status" value="1"/>
</dbReference>
<comment type="caution">
    <text evidence="1">The sequence shown here is derived from an EMBL/GenBank/DDBJ whole genome shotgun (WGS) entry which is preliminary data.</text>
</comment>
<protein>
    <submittedName>
        <fullName evidence="1">TIGR03767 family metallophosphoesterase</fullName>
    </submittedName>
</protein>
<dbReference type="OrthoDB" id="8132905at2"/>
<dbReference type="InterPro" id="IPR029052">
    <property type="entry name" value="Metallo-depent_PP-like"/>
</dbReference>
<evidence type="ECO:0000313" key="1">
    <source>
        <dbReference type="EMBL" id="PWU49039.1"/>
    </source>
</evidence>
<reference evidence="2" key="1">
    <citation type="submission" date="2018-05" db="EMBL/GenBank/DDBJ databases">
        <title>Micromonospora globispora sp. nov. and Micromonospora rugosa sp. nov., isolated from marine sediment.</title>
        <authorList>
            <person name="Carro L."/>
            <person name="Aysel V."/>
            <person name="Cetin D."/>
            <person name="Igual J.M."/>
            <person name="Klenk H.-P."/>
            <person name="Trujillo M.E."/>
            <person name="Sahin N."/>
        </authorList>
    </citation>
    <scope>NUCLEOTIDE SEQUENCE [LARGE SCALE GENOMIC DNA]</scope>
    <source>
        <strain evidence="2">S2904</strain>
    </source>
</reference>
<accession>A0A317K953</accession>
<dbReference type="Gene3D" id="3.60.21.10">
    <property type="match status" value="1"/>
</dbReference>
<keyword evidence="2" id="KW-1185">Reference proteome</keyword>
<gene>
    <name evidence="1" type="ORF">DLJ46_10295</name>
</gene>
<dbReference type="EMBL" id="QGSV01000146">
    <property type="protein sequence ID" value="PWU49039.1"/>
    <property type="molecule type" value="Genomic_DNA"/>
</dbReference>
<dbReference type="PANTHER" id="PTHR43143">
    <property type="entry name" value="METALLOPHOSPHOESTERASE, CALCINEURIN SUPERFAMILY"/>
    <property type="match status" value="1"/>
</dbReference>
<dbReference type="AlphaFoldDB" id="A0A317K953"/>
<dbReference type="Proteomes" id="UP000245683">
    <property type="component" value="Unassembled WGS sequence"/>
</dbReference>
<evidence type="ECO:0000313" key="2">
    <source>
        <dbReference type="Proteomes" id="UP000245683"/>
    </source>
</evidence>
<dbReference type="NCBIfam" id="TIGR03767">
    <property type="entry name" value="P_acnes_RR"/>
    <property type="match status" value="1"/>
</dbReference>
<proteinExistence type="predicted"/>
<dbReference type="SUPFAM" id="SSF56300">
    <property type="entry name" value="Metallo-dependent phosphatases"/>
    <property type="match status" value="1"/>
</dbReference>
<sequence length="582" mass="61593">MLGGAALGFDPFPSRRASALPAPSIAGTTLEHTVVRGTPGAGGYATLRLAEGEPFLVRADLGGIPRQRAGMSGRVLTCFAHLTDVHVLDAQSPGRFEFFDQYGNLPGLDDLSSAYRPQELLSAQVGDAMIRQVRRVHAGPSTGAPVRFAVVTGDNTDNCQHNELRWYIDLLDGGTIRPDSGDPTRYEGVADDVAPDPYYWHPETGFGQATSFHGFPVVPGLLDSARAPFQAAGIGLPWYAVYGNHDGLVQGNVPASALLRQLATGPLKLTSLPPSILAAPIPAQIQFIVGLLAQDPAAVALMLSSGGRRFVTPDPDRRIVDRPTTVAEHFVTTGTPTGHGFTPTNVADATAYYTFDQGRVRGIVLDTVNSAGGPNGSIDPTQYAWLERQLQAASSRWLSPSGEVVGRPDKYVAIFSHHTIGSMDNVPAGSDRIGGEEVRALLLRYPNVILWVNGHTHRNQVLPHARPAGTPVGGGFWEVNTAAHIDWPEQSRIIELVDNLDGTLSAFCTIIDHAGPATRGGLSDSVALAAVSRELSANDWQGHGDARRGSLADRNVELIIPSPLAAQASSAVAGEALSAAMG</sequence>
<organism evidence="1 2">
    <name type="scientific">Micromonospora globispora</name>
    <dbReference type="NCBI Taxonomy" id="1450148"/>
    <lineage>
        <taxon>Bacteria</taxon>
        <taxon>Bacillati</taxon>
        <taxon>Actinomycetota</taxon>
        <taxon>Actinomycetes</taxon>
        <taxon>Micromonosporales</taxon>
        <taxon>Micromonosporaceae</taxon>
        <taxon>Micromonospora</taxon>
    </lineage>
</organism>
<dbReference type="InterPro" id="IPR022506">
    <property type="entry name" value="Metallophosphoesterase_PPA1498"/>
</dbReference>
<dbReference type="InterPro" id="IPR051918">
    <property type="entry name" value="STPP_CPPED1"/>
</dbReference>